<keyword evidence="1" id="KW-0472">Membrane</keyword>
<comment type="caution">
    <text evidence="2">The sequence shown here is derived from an EMBL/GenBank/DDBJ whole genome shotgun (WGS) entry which is preliminary data.</text>
</comment>
<proteinExistence type="predicted"/>
<feature type="transmembrane region" description="Helical" evidence="1">
    <location>
        <begin position="184"/>
        <end position="205"/>
    </location>
</feature>
<keyword evidence="3" id="KW-1185">Reference proteome</keyword>
<dbReference type="Proteomes" id="UP000286746">
    <property type="component" value="Unassembled WGS sequence"/>
</dbReference>
<evidence type="ECO:0000256" key="1">
    <source>
        <dbReference type="SAM" id="Phobius"/>
    </source>
</evidence>
<dbReference type="EMBL" id="BHZD01000001">
    <property type="protein sequence ID" value="GCD41923.1"/>
    <property type="molecule type" value="Genomic_DNA"/>
</dbReference>
<feature type="transmembrane region" description="Helical" evidence="1">
    <location>
        <begin position="154"/>
        <end position="172"/>
    </location>
</feature>
<dbReference type="AlphaFoldDB" id="A0A401VXW1"/>
<protein>
    <submittedName>
        <fullName evidence="2">Uncharacterized protein</fullName>
    </submittedName>
</protein>
<evidence type="ECO:0000313" key="3">
    <source>
        <dbReference type="Proteomes" id="UP000286746"/>
    </source>
</evidence>
<gene>
    <name evidence="2" type="ORF">GKJPGBOP_01581</name>
</gene>
<accession>A0A401VXW1</accession>
<sequence>MFSILLLTAVAIAVSWFVCAVRTGFRDRSYAMPASAICFTFSVDVSVTAGSYERWFPSVPMWALGSVFVIPDALLICQVLAYGPKDFPRISPKTLRWVFLIVMALGAGAAPVLSHSLHDTHGVYAAVATILVVSVCYPVMLYNRGSVQGQSVTVASLWLLLTVIAPNTFFLAPPEFRLTDRWLLGYMGAVSTILAASYLIAVILLRTGKIHFRERGRTCVTEPSGVAP</sequence>
<feature type="transmembrane region" description="Helical" evidence="1">
    <location>
        <begin position="61"/>
        <end position="83"/>
    </location>
</feature>
<keyword evidence="1" id="KW-0812">Transmembrane</keyword>
<keyword evidence="1" id="KW-1133">Transmembrane helix</keyword>
<dbReference type="RefSeq" id="WP_125053156.1">
    <property type="nucleotide sequence ID" value="NZ_BHZD01000001.1"/>
</dbReference>
<reference evidence="2 3" key="1">
    <citation type="submission" date="2018-11" db="EMBL/GenBank/DDBJ databases">
        <title>Whole genome sequence of Streptomyces paromomycinus NBRC 15454(T).</title>
        <authorList>
            <person name="Komaki H."/>
            <person name="Tamura T."/>
        </authorList>
    </citation>
    <scope>NUCLEOTIDE SEQUENCE [LARGE SCALE GENOMIC DNA]</scope>
    <source>
        <strain evidence="2 3">NBRC 15454</strain>
    </source>
</reference>
<feature type="transmembrane region" description="Helical" evidence="1">
    <location>
        <begin position="95"/>
        <end position="117"/>
    </location>
</feature>
<feature type="transmembrane region" description="Helical" evidence="1">
    <location>
        <begin position="123"/>
        <end position="142"/>
    </location>
</feature>
<evidence type="ECO:0000313" key="2">
    <source>
        <dbReference type="EMBL" id="GCD41923.1"/>
    </source>
</evidence>
<organism evidence="2 3">
    <name type="scientific">Streptomyces paromomycinus</name>
    <name type="common">Streptomyces rimosus subsp. paromomycinus</name>
    <dbReference type="NCBI Taxonomy" id="92743"/>
    <lineage>
        <taxon>Bacteria</taxon>
        <taxon>Bacillati</taxon>
        <taxon>Actinomycetota</taxon>
        <taxon>Actinomycetes</taxon>
        <taxon>Kitasatosporales</taxon>
        <taxon>Streptomycetaceae</taxon>
        <taxon>Streptomyces</taxon>
    </lineage>
</organism>
<name>A0A401VXW1_STREY</name>